<protein>
    <submittedName>
        <fullName evidence="2">Uncharacterized protein</fullName>
    </submittedName>
</protein>
<feature type="compositionally biased region" description="Low complexity" evidence="1">
    <location>
        <begin position="30"/>
        <end position="43"/>
    </location>
</feature>
<feature type="region of interest" description="Disordered" evidence="1">
    <location>
        <begin position="26"/>
        <end position="47"/>
    </location>
</feature>
<evidence type="ECO:0000256" key="1">
    <source>
        <dbReference type="SAM" id="MobiDB-lite"/>
    </source>
</evidence>
<evidence type="ECO:0000313" key="2">
    <source>
        <dbReference type="EMBL" id="CAJ1401076.1"/>
    </source>
</evidence>
<accession>A0AA36NF84</accession>
<organism evidence="2 3">
    <name type="scientific">Effrenium voratum</name>
    <dbReference type="NCBI Taxonomy" id="2562239"/>
    <lineage>
        <taxon>Eukaryota</taxon>
        <taxon>Sar</taxon>
        <taxon>Alveolata</taxon>
        <taxon>Dinophyceae</taxon>
        <taxon>Suessiales</taxon>
        <taxon>Symbiodiniaceae</taxon>
        <taxon>Effrenium</taxon>
    </lineage>
</organism>
<dbReference type="EMBL" id="CAUJNA010003397">
    <property type="protein sequence ID" value="CAJ1401076.1"/>
    <property type="molecule type" value="Genomic_DNA"/>
</dbReference>
<dbReference type="Proteomes" id="UP001178507">
    <property type="component" value="Unassembled WGS sequence"/>
</dbReference>
<comment type="caution">
    <text evidence="2">The sequence shown here is derived from an EMBL/GenBank/DDBJ whole genome shotgun (WGS) entry which is preliminary data.</text>
</comment>
<reference evidence="2" key="1">
    <citation type="submission" date="2023-08" db="EMBL/GenBank/DDBJ databases">
        <authorList>
            <person name="Chen Y."/>
            <person name="Shah S."/>
            <person name="Dougan E. K."/>
            <person name="Thang M."/>
            <person name="Chan C."/>
        </authorList>
    </citation>
    <scope>NUCLEOTIDE SEQUENCE</scope>
</reference>
<keyword evidence="3" id="KW-1185">Reference proteome</keyword>
<gene>
    <name evidence="2" type="ORF">EVOR1521_LOCUS24289</name>
</gene>
<evidence type="ECO:0000313" key="3">
    <source>
        <dbReference type="Proteomes" id="UP001178507"/>
    </source>
</evidence>
<dbReference type="AlphaFoldDB" id="A0AA36NF84"/>
<sequence>MENAREAHSPVALASDPRLAKLPAQWLRTSNGSDPLPDPSSGPIYKVKSRGEDRQRLELRTDEGLCELCKEPGSVARMDEFRRWDLKLSDVNQLMDHYDQLAGYVSREVPQNTLFCGPVAEETWRMRRKNKTGTRIHRLNPNLSCNDSQFTSHAHARFFLEPCDETAPTREEAPFHPRKLNKFGYMELEQDKF</sequence>
<proteinExistence type="predicted"/>
<name>A0AA36NF84_9DINO</name>